<evidence type="ECO:0000256" key="11">
    <source>
        <dbReference type="ARBA" id="ARBA00023136"/>
    </source>
</evidence>
<evidence type="ECO:0000256" key="2">
    <source>
        <dbReference type="ARBA" id="ARBA00004050"/>
    </source>
</evidence>
<evidence type="ECO:0000256" key="12">
    <source>
        <dbReference type="ARBA" id="ARBA00025912"/>
    </source>
</evidence>
<dbReference type="Pfam" id="PF01127">
    <property type="entry name" value="Sdh_cyt"/>
    <property type="match status" value="1"/>
</dbReference>
<comment type="cofactor">
    <cofactor evidence="1">
        <name>heme</name>
        <dbReference type="ChEBI" id="CHEBI:30413"/>
    </cofactor>
</comment>
<dbReference type="GO" id="GO:0016020">
    <property type="term" value="C:membrane"/>
    <property type="evidence" value="ECO:0007669"/>
    <property type="project" value="UniProtKB-SubCell"/>
</dbReference>
<evidence type="ECO:0000256" key="10">
    <source>
        <dbReference type="ARBA" id="ARBA00023004"/>
    </source>
</evidence>
<keyword evidence="10" id="KW-0408">Iron</keyword>
<proteinExistence type="inferred from homology"/>
<dbReference type="SUPFAM" id="SSF81343">
    <property type="entry name" value="Fumarate reductase respiratory complex transmembrane subunits"/>
    <property type="match status" value="1"/>
</dbReference>
<evidence type="ECO:0000256" key="7">
    <source>
        <dbReference type="ARBA" id="ARBA00022692"/>
    </source>
</evidence>
<feature type="transmembrane region" description="Helical" evidence="13">
    <location>
        <begin position="126"/>
        <end position="146"/>
    </location>
</feature>
<feature type="transmembrane region" description="Helical" evidence="13">
    <location>
        <begin position="46"/>
        <end position="66"/>
    </location>
</feature>
<sequence>MELIQQTPVGVSTYRMPAVKSNRPVNLSMGQVLAVNLRSPVAIASILHRLSGVIVFLLVPVLLWILDKSLSSPEGFDYVKNVVFGNILVRFVVWVFVAGLIFHFIAGVKHLLADLGFAEELQSGRIAATISLILSVVAIIAAFVWIMF</sequence>
<evidence type="ECO:0000256" key="8">
    <source>
        <dbReference type="ARBA" id="ARBA00022723"/>
    </source>
</evidence>
<evidence type="ECO:0000256" key="6">
    <source>
        <dbReference type="ARBA" id="ARBA00022617"/>
    </source>
</evidence>
<dbReference type="EMBL" id="JPHZ01000033">
    <property type="protein sequence ID" value="KLT84607.1"/>
    <property type="molecule type" value="Genomic_DNA"/>
</dbReference>
<keyword evidence="9 13" id="KW-1133">Transmembrane helix</keyword>
<dbReference type="Gene3D" id="1.20.1300.10">
    <property type="entry name" value="Fumarate reductase/succinate dehydrogenase, transmembrane subunit"/>
    <property type="match status" value="1"/>
</dbReference>
<name>A0A0J0ZQM0_ACIBA</name>
<evidence type="ECO:0000256" key="9">
    <source>
        <dbReference type="ARBA" id="ARBA00022989"/>
    </source>
</evidence>
<dbReference type="InterPro" id="IPR034804">
    <property type="entry name" value="SQR/QFR_C/D"/>
</dbReference>
<dbReference type="GO" id="GO:0046872">
    <property type="term" value="F:metal ion binding"/>
    <property type="evidence" value="ECO:0007669"/>
    <property type="project" value="UniProtKB-KW"/>
</dbReference>
<dbReference type="GO" id="GO:0006099">
    <property type="term" value="P:tricarboxylic acid cycle"/>
    <property type="evidence" value="ECO:0007669"/>
    <property type="project" value="InterPro"/>
</dbReference>
<comment type="subunit">
    <text evidence="12">Part of an enzyme complex containing four subunits: a flavoprotein, an iron-sulfur protein, plus two membrane-anchoring proteins, SdhC and SdhD. The complex can form homotrimers.</text>
</comment>
<evidence type="ECO:0000256" key="3">
    <source>
        <dbReference type="ARBA" id="ARBA00004370"/>
    </source>
</evidence>
<reference evidence="14 15" key="1">
    <citation type="submission" date="2014-07" db="EMBL/GenBank/DDBJ databases">
        <authorList>
            <person name="Harkins D.M."/>
            <person name="Lesho E."/>
            <person name="Waterman P.E."/>
            <person name="Chan A."/>
            <person name="Fouts D.E."/>
        </authorList>
    </citation>
    <scope>NUCLEOTIDE SEQUENCE [LARGE SCALE GENOMIC DNA]</scope>
    <source>
        <strain evidence="14 15">MRSN 3527</strain>
    </source>
</reference>
<organism evidence="14 15">
    <name type="scientific">Acinetobacter baumannii MRSN 3527</name>
    <dbReference type="NCBI Taxonomy" id="1409923"/>
    <lineage>
        <taxon>Bacteria</taxon>
        <taxon>Pseudomonadati</taxon>
        <taxon>Pseudomonadota</taxon>
        <taxon>Gammaproteobacteria</taxon>
        <taxon>Moraxellales</taxon>
        <taxon>Moraxellaceae</taxon>
        <taxon>Acinetobacter</taxon>
        <taxon>Acinetobacter calcoaceticus/baumannii complex</taxon>
    </lineage>
</organism>
<comment type="similarity">
    <text evidence="4">Belongs to the cytochrome b560 family.</text>
</comment>
<dbReference type="Proteomes" id="UP000036122">
    <property type="component" value="Unassembled WGS sequence"/>
</dbReference>
<comment type="subcellular location">
    <subcellularLocation>
        <location evidence="3">Membrane</location>
    </subcellularLocation>
</comment>
<dbReference type="InterPro" id="IPR000701">
    <property type="entry name" value="SuccDH_FuR_B_TM-su"/>
</dbReference>
<evidence type="ECO:0000256" key="4">
    <source>
        <dbReference type="ARBA" id="ARBA00007244"/>
    </source>
</evidence>
<gene>
    <name evidence="14" type="primary">sdhC</name>
    <name evidence="14" type="ORF">T630_3208</name>
</gene>
<keyword evidence="6" id="KW-0349">Heme</keyword>
<evidence type="ECO:0000313" key="14">
    <source>
        <dbReference type="EMBL" id="KLT84607.1"/>
    </source>
</evidence>
<dbReference type="InterPro" id="IPR014314">
    <property type="entry name" value="Succ_DH_cytb556"/>
</dbReference>
<comment type="caution">
    <text evidence="14">The sequence shown here is derived from an EMBL/GenBank/DDBJ whole genome shotgun (WGS) entry which is preliminary data.</text>
</comment>
<dbReference type="PATRIC" id="fig|1409923.3.peg.853"/>
<comment type="function">
    <text evidence="2">Membrane-anchoring subunit of succinate dehydrogenase (SDH).</text>
</comment>
<dbReference type="AlphaFoldDB" id="A0A0J0ZQM0"/>
<dbReference type="NCBIfam" id="TIGR02970">
    <property type="entry name" value="succ_dehyd_cytB"/>
    <property type="match status" value="1"/>
</dbReference>
<keyword evidence="11 13" id="KW-0472">Membrane</keyword>
<keyword evidence="8" id="KW-0479">Metal-binding</keyword>
<dbReference type="CDD" id="cd03499">
    <property type="entry name" value="SQR_TypeC_SdhC"/>
    <property type="match status" value="1"/>
</dbReference>
<dbReference type="GO" id="GO:0009055">
    <property type="term" value="F:electron transfer activity"/>
    <property type="evidence" value="ECO:0007669"/>
    <property type="project" value="InterPro"/>
</dbReference>
<evidence type="ECO:0000256" key="5">
    <source>
        <dbReference type="ARBA" id="ARBA00020076"/>
    </source>
</evidence>
<evidence type="ECO:0000256" key="1">
    <source>
        <dbReference type="ARBA" id="ARBA00001971"/>
    </source>
</evidence>
<feature type="transmembrane region" description="Helical" evidence="13">
    <location>
        <begin position="87"/>
        <end position="106"/>
    </location>
</feature>
<evidence type="ECO:0000256" key="13">
    <source>
        <dbReference type="SAM" id="Phobius"/>
    </source>
</evidence>
<evidence type="ECO:0000313" key="15">
    <source>
        <dbReference type="Proteomes" id="UP000036122"/>
    </source>
</evidence>
<protein>
    <recommendedName>
        <fullName evidence="5">Succinate dehydrogenase cytochrome b556 subunit</fullName>
    </recommendedName>
</protein>
<accession>A0A0J0ZQM0</accession>
<keyword evidence="7 13" id="KW-0812">Transmembrane</keyword>